<proteinExistence type="predicted"/>
<dbReference type="HOGENOM" id="CLU_2488074_0_0_1"/>
<reference evidence="1" key="1">
    <citation type="journal article" date="2011" name="PLoS Biol.">
        <title>Gene gain and loss during evolution of obligate parasitism in the white rust pathogen of Arabidopsis thaliana.</title>
        <authorList>
            <person name="Kemen E."/>
            <person name="Gardiner A."/>
            <person name="Schultz-Larsen T."/>
            <person name="Kemen A.C."/>
            <person name="Balmuth A.L."/>
            <person name="Robert-Seilaniantz A."/>
            <person name="Bailey K."/>
            <person name="Holub E."/>
            <person name="Studholme D.J."/>
            <person name="Maclean D."/>
            <person name="Jones J.D."/>
        </authorList>
    </citation>
    <scope>NUCLEOTIDE SEQUENCE</scope>
</reference>
<reference evidence="1" key="2">
    <citation type="submission" date="2011-02" db="EMBL/GenBank/DDBJ databases">
        <authorList>
            <person name="MacLean D."/>
        </authorList>
    </citation>
    <scope>NUCLEOTIDE SEQUENCE</scope>
</reference>
<gene>
    <name evidence="1" type="primary">AlNc14C343G10825</name>
    <name evidence="1" type="ORF">ALNC14_122020</name>
</gene>
<sequence>MALKNITSRLRLRPPLCFLDSDNAIRMQCAILTEHQWRGFGGDMHLLHVFNELKIVRSLIVCILDSGVVSVPSQFELDFRIMTMAIL</sequence>
<name>F0WX67_9STRA</name>
<organism evidence="1">
    <name type="scientific">Albugo laibachii Nc14</name>
    <dbReference type="NCBI Taxonomy" id="890382"/>
    <lineage>
        <taxon>Eukaryota</taxon>
        <taxon>Sar</taxon>
        <taxon>Stramenopiles</taxon>
        <taxon>Oomycota</taxon>
        <taxon>Peronosporomycetes</taxon>
        <taxon>Albuginales</taxon>
        <taxon>Albuginaceae</taxon>
        <taxon>Albugo</taxon>
    </lineage>
</organism>
<dbReference type="EMBL" id="FR824388">
    <property type="protein sequence ID" value="CCA26058.1"/>
    <property type="molecule type" value="Genomic_DNA"/>
</dbReference>
<protein>
    <submittedName>
        <fullName evidence="1">AlNc14C343G10825 protein</fullName>
    </submittedName>
</protein>
<dbReference type="AlphaFoldDB" id="F0WX67"/>
<accession>F0WX67</accession>
<evidence type="ECO:0000313" key="1">
    <source>
        <dbReference type="EMBL" id="CCA26058.1"/>
    </source>
</evidence>